<evidence type="ECO:0000313" key="4">
    <source>
        <dbReference type="EMBL" id="VAI52684.1"/>
    </source>
</evidence>
<evidence type="ECO:0000256" key="2">
    <source>
        <dbReference type="ARBA" id="ARBA00022472"/>
    </source>
</evidence>
<dbReference type="GO" id="GO:0003676">
    <property type="term" value="F:nucleic acid binding"/>
    <property type="evidence" value="ECO:0007669"/>
    <property type="project" value="InterPro"/>
</dbReference>
<proteinExistence type="inferred from homology"/>
<dbReference type="Gramene" id="TRITD6Bv1G003960.2">
    <property type="protein sequence ID" value="TRITD6Bv1G003960.2"/>
    <property type="gene ID" value="TRITD6Bv1G003960"/>
</dbReference>
<sequence length="168" mass="18866">MVACAEGIGVARGSGMFRQALQAVSYFSEEKIAARVDYLKKTFRWSDAEVGIAVSKAPSLLRSSKKMLQHRSEFLISEAGLGPAYIAHRPDMLVLSVEVRLRPRYYVMKFLKENGLLSHGRDYYTMVSISEKLFVEKFICPHNQAAPHLAEDYAAACVGEVPARFRFT</sequence>
<dbReference type="EMBL" id="LT934122">
    <property type="protein sequence ID" value="VAI52684.1"/>
    <property type="molecule type" value="Genomic_DNA"/>
</dbReference>
<keyword evidence="2" id="KW-0806">Transcription termination</keyword>
<protein>
    <submittedName>
        <fullName evidence="4">Uncharacterized protein</fullName>
    </submittedName>
</protein>
<evidence type="ECO:0000256" key="3">
    <source>
        <dbReference type="ARBA" id="ARBA00022946"/>
    </source>
</evidence>
<evidence type="ECO:0000256" key="1">
    <source>
        <dbReference type="ARBA" id="ARBA00007692"/>
    </source>
</evidence>
<dbReference type="PANTHER" id="PTHR13068:SF149">
    <property type="entry name" value="LRP_ASNC FAMILY TRANSCRIPTIONAL REGULATOR"/>
    <property type="match status" value="1"/>
</dbReference>
<dbReference type="InterPro" id="IPR003690">
    <property type="entry name" value="MTERF"/>
</dbReference>
<accession>A0A9R1B5W7</accession>
<reference evidence="4 5" key="1">
    <citation type="submission" date="2017-09" db="EMBL/GenBank/DDBJ databases">
        <authorList>
            <consortium name="International Durum Wheat Genome Sequencing Consortium (IDWGSC)"/>
            <person name="Milanesi L."/>
        </authorList>
    </citation>
    <scope>NUCLEOTIDE SEQUENCE [LARGE SCALE GENOMIC DNA]</scope>
    <source>
        <strain evidence="5">cv. Svevo</strain>
    </source>
</reference>
<evidence type="ECO:0000313" key="5">
    <source>
        <dbReference type="Proteomes" id="UP000324705"/>
    </source>
</evidence>
<dbReference type="Gene3D" id="1.25.70.10">
    <property type="entry name" value="Transcription termination factor 3, mitochondrial"/>
    <property type="match status" value="1"/>
</dbReference>
<gene>
    <name evidence="4" type="ORF">TRITD_6Bv1G003960</name>
</gene>
<comment type="similarity">
    <text evidence="1">Belongs to the mTERF family.</text>
</comment>
<name>A0A9R1B5W7_TRITD</name>
<organism evidence="4 5">
    <name type="scientific">Triticum turgidum subsp. durum</name>
    <name type="common">Durum wheat</name>
    <name type="synonym">Triticum durum</name>
    <dbReference type="NCBI Taxonomy" id="4567"/>
    <lineage>
        <taxon>Eukaryota</taxon>
        <taxon>Viridiplantae</taxon>
        <taxon>Streptophyta</taxon>
        <taxon>Embryophyta</taxon>
        <taxon>Tracheophyta</taxon>
        <taxon>Spermatophyta</taxon>
        <taxon>Magnoliopsida</taxon>
        <taxon>Liliopsida</taxon>
        <taxon>Poales</taxon>
        <taxon>Poaceae</taxon>
        <taxon>BOP clade</taxon>
        <taxon>Pooideae</taxon>
        <taxon>Triticodae</taxon>
        <taxon>Triticeae</taxon>
        <taxon>Triticinae</taxon>
        <taxon>Triticum</taxon>
    </lineage>
</organism>
<dbReference type="Pfam" id="PF02536">
    <property type="entry name" value="mTERF"/>
    <property type="match status" value="1"/>
</dbReference>
<keyword evidence="2" id="KW-0805">Transcription regulation</keyword>
<dbReference type="GO" id="GO:0006353">
    <property type="term" value="P:DNA-templated transcription termination"/>
    <property type="evidence" value="ECO:0007669"/>
    <property type="project" value="UniProtKB-KW"/>
</dbReference>
<dbReference type="AlphaFoldDB" id="A0A9R1B5W7"/>
<dbReference type="PANTHER" id="PTHR13068">
    <property type="entry name" value="CGI-12 PROTEIN-RELATED"/>
    <property type="match status" value="1"/>
</dbReference>
<dbReference type="Proteomes" id="UP000324705">
    <property type="component" value="Chromosome 6B"/>
</dbReference>
<keyword evidence="3" id="KW-0809">Transit peptide</keyword>
<dbReference type="InterPro" id="IPR038538">
    <property type="entry name" value="MTERF_sf"/>
</dbReference>
<keyword evidence="2" id="KW-0804">Transcription</keyword>
<keyword evidence="5" id="KW-1185">Reference proteome</keyword>